<proteinExistence type="predicted"/>
<dbReference type="Gramene" id="mRNA:HanXRQr2_Chr08g0343581">
    <property type="protein sequence ID" value="mRNA:HanXRQr2_Chr08g0343581"/>
    <property type="gene ID" value="HanXRQr2_Chr08g0343581"/>
</dbReference>
<dbReference type="FunFam" id="1.20.58.2010:FF:000001">
    <property type="entry name" value="Rop guanine nucleotide exchange factor 14"/>
    <property type="match status" value="1"/>
</dbReference>
<dbReference type="Gene3D" id="1.20.58.2010">
    <property type="entry name" value="PRONE domain, subdomain 1"/>
    <property type="match status" value="2"/>
</dbReference>
<dbReference type="InterPro" id="IPR038937">
    <property type="entry name" value="RopGEF"/>
</dbReference>
<accession>A0A9K3IG98</accession>
<evidence type="ECO:0000256" key="3">
    <source>
        <dbReference type="SAM" id="MobiDB-lite"/>
    </source>
</evidence>
<dbReference type="Proteomes" id="UP000215914">
    <property type="component" value="Unassembled WGS sequence"/>
</dbReference>
<feature type="region of interest" description="Disordered" evidence="3">
    <location>
        <begin position="51"/>
        <end position="74"/>
    </location>
</feature>
<dbReference type="AlphaFoldDB" id="A0A9K3IG98"/>
<dbReference type="GO" id="GO:0005085">
    <property type="term" value="F:guanyl-nucleotide exchange factor activity"/>
    <property type="evidence" value="ECO:0000318"/>
    <property type="project" value="GO_Central"/>
</dbReference>
<dbReference type="Pfam" id="PF03759">
    <property type="entry name" value="PRONE"/>
    <property type="match status" value="2"/>
</dbReference>
<organism evidence="5 6">
    <name type="scientific">Helianthus annuus</name>
    <name type="common">Common sunflower</name>
    <dbReference type="NCBI Taxonomy" id="4232"/>
    <lineage>
        <taxon>Eukaryota</taxon>
        <taxon>Viridiplantae</taxon>
        <taxon>Streptophyta</taxon>
        <taxon>Embryophyta</taxon>
        <taxon>Tracheophyta</taxon>
        <taxon>Spermatophyta</taxon>
        <taxon>Magnoliopsida</taxon>
        <taxon>eudicotyledons</taxon>
        <taxon>Gunneridae</taxon>
        <taxon>Pentapetalae</taxon>
        <taxon>asterids</taxon>
        <taxon>campanulids</taxon>
        <taxon>Asterales</taxon>
        <taxon>Asteraceae</taxon>
        <taxon>Asteroideae</taxon>
        <taxon>Heliantheae alliance</taxon>
        <taxon>Heliantheae</taxon>
        <taxon>Helianthus</taxon>
    </lineage>
</organism>
<evidence type="ECO:0000256" key="1">
    <source>
        <dbReference type="ARBA" id="ARBA00022658"/>
    </source>
</evidence>
<evidence type="ECO:0000259" key="4">
    <source>
        <dbReference type="PROSITE" id="PS51334"/>
    </source>
</evidence>
<dbReference type="PANTHER" id="PTHR33101:SF80">
    <property type="entry name" value="RHO GUANYL-NUCLEOTIDE EXCHANGE FACTOR 14-RELATED"/>
    <property type="match status" value="1"/>
</dbReference>
<evidence type="ECO:0000313" key="6">
    <source>
        <dbReference type="Proteomes" id="UP000215914"/>
    </source>
</evidence>
<evidence type="ECO:0000256" key="2">
    <source>
        <dbReference type="PROSITE-ProRule" id="PRU00663"/>
    </source>
</evidence>
<feature type="domain" description="PRONE" evidence="4">
    <location>
        <begin position="107"/>
        <end position="512"/>
    </location>
</feature>
<dbReference type="InterPro" id="IPR005512">
    <property type="entry name" value="PRONE_dom"/>
</dbReference>
<sequence>MVLLRRKLACCTWNREINKSIDFGQPPPNGIVTYNGLESCIQSANSCEDESVTTRGDECPTDSLDEDASNSSSVTDVYGSISSHWMIMKRDDQKPDEWESARHGITKDEPLSQICHVEIMKETFSKLLLGEDTTGGSKGHSSALALSNSITKLAQSVFGELWKLEPLPEDRKDRWRREMEWLLAPTNYMVELVPAKQYGANGRALEASIPSLLKRVQIIFYVFCKKKIKCVILYMYLNSKQIMRPKARADVHINLPALQKLDSLLLEMLDTMTNTEHWYEEGSRSEGKNKSVEEGERWWLPMPRVPAGGLSNGKRKRLLNQAKLVHQIFKAAKSINETILAEMPIPKIIGQALPKSGKANLGDDLYRTLNTASYSAVGMLNSLNIKSEHNALVTINRLEAAIYAWKERVSIQKTSTKSPARTVWSFKDPSELNKMEFLINRAEVLMQQIRNRYPNLPQSFLHVMKIQYGKDIAYAILEAYSRVLGNLAFNMLARIGDICHEDESVNPNSPMPMGFSGIVSARHTLFDKMNYIDGKLSLLKAEKASYTPFLGDETNTDSIAATPSRIPHCCIGKEVCYTPPKMSP</sequence>
<dbReference type="PANTHER" id="PTHR33101">
    <property type="entry name" value="ROP GUANINE NUCLEOTIDE EXCHANGE FACTOR 1"/>
    <property type="match status" value="1"/>
</dbReference>
<name>A0A9K3IG98_HELAN</name>
<dbReference type="PROSITE" id="PS51334">
    <property type="entry name" value="PRONE"/>
    <property type="match status" value="1"/>
</dbReference>
<dbReference type="EMBL" id="MNCJ02000323">
    <property type="protein sequence ID" value="KAF5795764.1"/>
    <property type="molecule type" value="Genomic_DNA"/>
</dbReference>
<gene>
    <name evidence="5" type="ORF">HanXRQr2_Chr08g0343581</name>
</gene>
<keyword evidence="1 2" id="KW-0344">Guanine-nucleotide releasing factor</keyword>
<dbReference type="GO" id="GO:0005886">
    <property type="term" value="C:plasma membrane"/>
    <property type="evidence" value="ECO:0000318"/>
    <property type="project" value="GO_Central"/>
</dbReference>
<comment type="caution">
    <text evidence="5">The sequence shown here is derived from an EMBL/GenBank/DDBJ whole genome shotgun (WGS) entry which is preliminary data.</text>
</comment>
<feature type="compositionally biased region" description="Acidic residues" evidence="3">
    <location>
        <begin position="59"/>
        <end position="68"/>
    </location>
</feature>
<keyword evidence="6" id="KW-1185">Reference proteome</keyword>
<evidence type="ECO:0000313" key="5">
    <source>
        <dbReference type="EMBL" id="KAF5795764.1"/>
    </source>
</evidence>
<protein>
    <submittedName>
        <fullName evidence="5">PRONE domain, Rop guanine nucleotide exchange factor</fullName>
    </submittedName>
</protein>
<reference evidence="5" key="2">
    <citation type="submission" date="2020-06" db="EMBL/GenBank/DDBJ databases">
        <title>Helianthus annuus Genome sequencing and assembly Release 2.</title>
        <authorList>
            <person name="Gouzy J."/>
            <person name="Langlade N."/>
            <person name="Munos S."/>
        </authorList>
    </citation>
    <scope>NUCLEOTIDE SEQUENCE</scope>
    <source>
        <tissue evidence="5">Leaves</tissue>
    </source>
</reference>
<reference evidence="5" key="1">
    <citation type="journal article" date="2017" name="Nature">
        <title>The sunflower genome provides insights into oil metabolism, flowering and Asterid evolution.</title>
        <authorList>
            <person name="Badouin H."/>
            <person name="Gouzy J."/>
            <person name="Grassa C.J."/>
            <person name="Murat F."/>
            <person name="Staton S.E."/>
            <person name="Cottret L."/>
            <person name="Lelandais-Briere C."/>
            <person name="Owens G.L."/>
            <person name="Carrere S."/>
            <person name="Mayjonade B."/>
            <person name="Legrand L."/>
            <person name="Gill N."/>
            <person name="Kane N.C."/>
            <person name="Bowers J.E."/>
            <person name="Hubner S."/>
            <person name="Bellec A."/>
            <person name="Berard A."/>
            <person name="Berges H."/>
            <person name="Blanchet N."/>
            <person name="Boniface M.C."/>
            <person name="Brunel D."/>
            <person name="Catrice O."/>
            <person name="Chaidir N."/>
            <person name="Claudel C."/>
            <person name="Donnadieu C."/>
            <person name="Faraut T."/>
            <person name="Fievet G."/>
            <person name="Helmstetter N."/>
            <person name="King M."/>
            <person name="Knapp S.J."/>
            <person name="Lai Z."/>
            <person name="Le Paslier M.C."/>
            <person name="Lippi Y."/>
            <person name="Lorenzon L."/>
            <person name="Mandel J.R."/>
            <person name="Marage G."/>
            <person name="Marchand G."/>
            <person name="Marquand E."/>
            <person name="Bret-Mestries E."/>
            <person name="Morien E."/>
            <person name="Nambeesan S."/>
            <person name="Nguyen T."/>
            <person name="Pegot-Espagnet P."/>
            <person name="Pouilly N."/>
            <person name="Raftis F."/>
            <person name="Sallet E."/>
            <person name="Schiex T."/>
            <person name="Thomas J."/>
            <person name="Vandecasteele C."/>
            <person name="Vares D."/>
            <person name="Vear F."/>
            <person name="Vautrin S."/>
            <person name="Crespi M."/>
            <person name="Mangin B."/>
            <person name="Burke J.M."/>
            <person name="Salse J."/>
            <person name="Munos S."/>
            <person name="Vincourt P."/>
            <person name="Rieseberg L.H."/>
            <person name="Langlade N.B."/>
        </authorList>
    </citation>
    <scope>NUCLEOTIDE SEQUENCE</scope>
    <source>
        <tissue evidence="5">Leaves</tissue>
    </source>
</reference>